<proteinExistence type="predicted"/>
<dbReference type="PANTHER" id="PTHR24559:SF444">
    <property type="entry name" value="REVERSE TRANSCRIPTASE DOMAIN-CONTAINING PROTEIN"/>
    <property type="match status" value="1"/>
</dbReference>
<dbReference type="InterPro" id="IPR053134">
    <property type="entry name" value="RNA-dir_DNA_polymerase"/>
</dbReference>
<dbReference type="InterPro" id="IPR043502">
    <property type="entry name" value="DNA/RNA_pol_sf"/>
</dbReference>
<dbReference type="Gene3D" id="3.30.70.270">
    <property type="match status" value="1"/>
</dbReference>
<reference evidence="1" key="2">
    <citation type="submission" date="2011-02" db="EMBL/GenBank/DDBJ databases">
        <authorList>
            <person name="MacLean D."/>
        </authorList>
    </citation>
    <scope>NUCLEOTIDE SEQUENCE</scope>
</reference>
<name>F0W7P3_9STRA</name>
<dbReference type="CDD" id="cd01647">
    <property type="entry name" value="RT_LTR"/>
    <property type="match status" value="1"/>
</dbReference>
<protein>
    <submittedName>
        <fullName evidence="1">Putative polyprotein</fullName>
    </submittedName>
</protein>
<dbReference type="PANTHER" id="PTHR24559">
    <property type="entry name" value="TRANSPOSON TY3-I GAG-POL POLYPROTEIN"/>
    <property type="match status" value="1"/>
</dbReference>
<dbReference type="EMBL" id="FR824075">
    <property type="protein sequence ID" value="CCA17144.1"/>
    <property type="molecule type" value="Genomic_DNA"/>
</dbReference>
<dbReference type="Gene3D" id="3.10.10.10">
    <property type="entry name" value="HIV Type 1 Reverse Transcriptase, subunit A, domain 1"/>
    <property type="match status" value="1"/>
</dbReference>
<dbReference type="AlphaFoldDB" id="F0W7P3"/>
<gene>
    <name evidence="1" type="primary">AlNc14C30G2847</name>
    <name evidence="1" type="ORF">ALNC14_032870</name>
</gene>
<evidence type="ECO:0000313" key="1">
    <source>
        <dbReference type="EMBL" id="CCA17144.1"/>
    </source>
</evidence>
<dbReference type="SUPFAM" id="SSF56672">
    <property type="entry name" value="DNA/RNA polymerases"/>
    <property type="match status" value="1"/>
</dbReference>
<reference evidence="1" key="1">
    <citation type="journal article" date="2011" name="PLoS Biol.">
        <title>Gene gain and loss during evolution of obligate parasitism in the white rust pathogen of Arabidopsis thaliana.</title>
        <authorList>
            <person name="Kemen E."/>
            <person name="Gardiner A."/>
            <person name="Schultz-Larsen T."/>
            <person name="Kemen A.C."/>
            <person name="Balmuth A.L."/>
            <person name="Robert-Seilaniantz A."/>
            <person name="Bailey K."/>
            <person name="Holub E."/>
            <person name="Studholme D.J."/>
            <person name="Maclean D."/>
            <person name="Jones J.D."/>
        </authorList>
    </citation>
    <scope>NUCLEOTIDE SEQUENCE</scope>
</reference>
<dbReference type="InterPro" id="IPR043128">
    <property type="entry name" value="Rev_trsase/Diguanyl_cyclase"/>
</dbReference>
<dbReference type="HOGENOM" id="CLU_000384_41_3_1"/>
<accession>F0W7P3</accession>
<organism evidence="1">
    <name type="scientific">Albugo laibachii Nc14</name>
    <dbReference type="NCBI Taxonomy" id="890382"/>
    <lineage>
        <taxon>Eukaryota</taxon>
        <taxon>Sar</taxon>
        <taxon>Stramenopiles</taxon>
        <taxon>Oomycota</taxon>
        <taxon>Peronosporomycetes</taxon>
        <taxon>Albuginales</taxon>
        <taxon>Albuginaceae</taxon>
        <taxon>Albugo</taxon>
    </lineage>
</organism>
<sequence length="168" mass="18824">MDKLRMDNNPVYSLLLEFDNIFPDVIPEKLPKDLGIRHEIDLMAGTKYCVTLQWPLPQDQVEVIDSFFAKRQTSGYVCESISPHSSTIFCVKKVTSGWRIVHTFDKLNDATIPAQTPIPRKDMVLDKMSGSTIFSANDLTDGFHQILVCNLDIPLTAVSTPSECYGNG</sequence>